<accession>A0A2U8FTE5</accession>
<feature type="domain" description="Histidine kinase" evidence="14">
    <location>
        <begin position="689"/>
        <end position="907"/>
    </location>
</feature>
<dbReference type="GO" id="GO:0000156">
    <property type="term" value="F:phosphorelay response regulator activity"/>
    <property type="evidence" value="ECO:0007669"/>
    <property type="project" value="TreeGrafter"/>
</dbReference>
<keyword evidence="18" id="KW-1185">Reference proteome</keyword>
<dbReference type="InterPro" id="IPR003594">
    <property type="entry name" value="HATPase_dom"/>
</dbReference>
<dbReference type="EC" id="2.7.13.3" evidence="3"/>
<organism evidence="17 18">
    <name type="scientific">Aquabacterium olei</name>
    <dbReference type="NCBI Taxonomy" id="1296669"/>
    <lineage>
        <taxon>Bacteria</taxon>
        <taxon>Pseudomonadati</taxon>
        <taxon>Pseudomonadota</taxon>
        <taxon>Betaproteobacteria</taxon>
        <taxon>Burkholderiales</taxon>
        <taxon>Aquabacterium</taxon>
    </lineage>
</organism>
<dbReference type="SMART" id="SM00086">
    <property type="entry name" value="PAC"/>
    <property type="match status" value="1"/>
</dbReference>
<dbReference type="InterPro" id="IPR036097">
    <property type="entry name" value="HisK_dim/P_sf"/>
</dbReference>
<evidence type="ECO:0000256" key="7">
    <source>
        <dbReference type="ARBA" id="ARBA00022741"/>
    </source>
</evidence>
<feature type="transmembrane region" description="Helical" evidence="13">
    <location>
        <begin position="33"/>
        <end position="53"/>
    </location>
</feature>
<dbReference type="Gene3D" id="1.10.287.130">
    <property type="match status" value="1"/>
</dbReference>
<dbReference type="InterPro" id="IPR001610">
    <property type="entry name" value="PAC"/>
</dbReference>
<dbReference type="SMART" id="SM00091">
    <property type="entry name" value="PAS"/>
    <property type="match status" value="3"/>
</dbReference>
<reference evidence="17 18" key="1">
    <citation type="submission" date="2018-05" db="EMBL/GenBank/DDBJ databases">
        <title>complete genome sequence of Aquabacterium olei NBRC 110486.</title>
        <authorList>
            <person name="Tang B."/>
            <person name="Chang J."/>
            <person name="Zhang L."/>
            <person name="Yang H."/>
        </authorList>
    </citation>
    <scope>NUCLEOTIDE SEQUENCE [LARGE SCALE GENOMIC DNA]</scope>
    <source>
        <strain evidence="17 18">NBRC 110486</strain>
    </source>
</reference>
<dbReference type="PRINTS" id="PR00344">
    <property type="entry name" value="BCTRLSENSOR"/>
</dbReference>
<dbReference type="InterPro" id="IPR013767">
    <property type="entry name" value="PAS_fold"/>
</dbReference>
<evidence type="ECO:0000256" key="12">
    <source>
        <dbReference type="ARBA" id="ARBA00023136"/>
    </source>
</evidence>
<dbReference type="Proteomes" id="UP000244892">
    <property type="component" value="Chromosome"/>
</dbReference>
<dbReference type="CDD" id="cd00082">
    <property type="entry name" value="HisKA"/>
    <property type="match status" value="1"/>
</dbReference>
<dbReference type="SMART" id="SM00387">
    <property type="entry name" value="HATPase_c"/>
    <property type="match status" value="1"/>
</dbReference>
<dbReference type="EMBL" id="CP029210">
    <property type="protein sequence ID" value="AWI54323.1"/>
    <property type="molecule type" value="Genomic_DNA"/>
</dbReference>
<feature type="transmembrane region" description="Helical" evidence="13">
    <location>
        <begin position="263"/>
        <end position="286"/>
    </location>
</feature>
<dbReference type="CDD" id="cd00130">
    <property type="entry name" value="PAS"/>
    <property type="match status" value="3"/>
</dbReference>
<evidence type="ECO:0000313" key="17">
    <source>
        <dbReference type="EMBL" id="AWI54323.1"/>
    </source>
</evidence>
<evidence type="ECO:0000259" key="16">
    <source>
        <dbReference type="PROSITE" id="PS50113"/>
    </source>
</evidence>
<name>A0A2U8FTE5_9BURK</name>
<dbReference type="FunFam" id="1.10.287.130:FF:000001">
    <property type="entry name" value="Two-component sensor histidine kinase"/>
    <property type="match status" value="1"/>
</dbReference>
<dbReference type="SUPFAM" id="SSF55785">
    <property type="entry name" value="PYP-like sensor domain (PAS domain)"/>
    <property type="match status" value="3"/>
</dbReference>
<evidence type="ECO:0000259" key="15">
    <source>
        <dbReference type="PROSITE" id="PS50112"/>
    </source>
</evidence>
<keyword evidence="10 13" id="KW-1133">Transmembrane helix</keyword>
<evidence type="ECO:0000256" key="6">
    <source>
        <dbReference type="ARBA" id="ARBA00022692"/>
    </source>
</evidence>
<evidence type="ECO:0000256" key="9">
    <source>
        <dbReference type="ARBA" id="ARBA00022840"/>
    </source>
</evidence>
<dbReference type="SUPFAM" id="SSF55874">
    <property type="entry name" value="ATPase domain of HSP90 chaperone/DNA topoisomerase II/histidine kinase"/>
    <property type="match status" value="1"/>
</dbReference>
<evidence type="ECO:0000313" key="18">
    <source>
        <dbReference type="Proteomes" id="UP000244892"/>
    </source>
</evidence>
<evidence type="ECO:0000256" key="1">
    <source>
        <dbReference type="ARBA" id="ARBA00000085"/>
    </source>
</evidence>
<dbReference type="PROSITE" id="PS50113">
    <property type="entry name" value="PAC"/>
    <property type="match status" value="1"/>
</dbReference>
<dbReference type="InterPro" id="IPR035965">
    <property type="entry name" value="PAS-like_dom_sf"/>
</dbReference>
<evidence type="ECO:0000256" key="3">
    <source>
        <dbReference type="ARBA" id="ARBA00012438"/>
    </source>
</evidence>
<evidence type="ECO:0000256" key="10">
    <source>
        <dbReference type="ARBA" id="ARBA00022989"/>
    </source>
</evidence>
<dbReference type="FunFam" id="3.30.565.10:FF:000006">
    <property type="entry name" value="Sensor histidine kinase WalK"/>
    <property type="match status" value="1"/>
</dbReference>
<evidence type="ECO:0000259" key="14">
    <source>
        <dbReference type="PROSITE" id="PS50109"/>
    </source>
</evidence>
<proteinExistence type="predicted"/>
<dbReference type="InterPro" id="IPR050351">
    <property type="entry name" value="BphY/WalK/GraS-like"/>
</dbReference>
<dbReference type="AlphaFoldDB" id="A0A2U8FTE5"/>
<dbReference type="GO" id="GO:0005524">
    <property type="term" value="F:ATP binding"/>
    <property type="evidence" value="ECO:0007669"/>
    <property type="project" value="UniProtKB-KW"/>
</dbReference>
<dbReference type="InterPro" id="IPR000700">
    <property type="entry name" value="PAS-assoc_C"/>
</dbReference>
<dbReference type="GO" id="GO:0005886">
    <property type="term" value="C:plasma membrane"/>
    <property type="evidence" value="ECO:0007669"/>
    <property type="project" value="UniProtKB-SubCell"/>
</dbReference>
<evidence type="ECO:0000256" key="11">
    <source>
        <dbReference type="ARBA" id="ARBA00023012"/>
    </source>
</evidence>
<feature type="domain" description="PAC" evidence="16">
    <location>
        <begin position="501"/>
        <end position="555"/>
    </location>
</feature>
<dbReference type="Pfam" id="PF02518">
    <property type="entry name" value="HATPase_c"/>
    <property type="match status" value="1"/>
</dbReference>
<dbReference type="SMART" id="SM00388">
    <property type="entry name" value="HisKA"/>
    <property type="match status" value="1"/>
</dbReference>
<evidence type="ECO:0000256" key="2">
    <source>
        <dbReference type="ARBA" id="ARBA00004429"/>
    </source>
</evidence>
<sequence length="922" mass="101214">MNHRRDAVELPATLERLISALERLTGRIPLGHALTLIGAIGVLLTAAMVFTVWRIEAERTRHEFDADAVRLQMLLQDRLMQRVTTLEQAAAWFGANDRGTASATWPAARIVRVKGEAASPAALGRLGGYPPAESEALASCLVHVEGSATTLCPPATGAASGSRFMARALPASRGWVVTLLNDADLLPAALPRGDWLLWARLFGKVPVPLHDAAGAPSAPMLDDGTRNRWHRDVGIMLAGERLTLTLQGHEQARGWWQGLMRYASVWAAAAFGLVCTLTALHVYLMLISTRRRAARMASEMSAELQRTQSRNQAVMDTAADAIVMVDGQGLVRWCNQATTSIFGRPPDVLMGQPINSVLPALSPDGLDDWFANHGFSNRVIGCETTGLRNEGTAFPVAVSASRATLDGERIQTFIVRDTTDAKWAEQELILRDRALASSADGVVIASMTLPNHPVIYVNAAFEKITGYEAHEVLGLNCSLLQRHDRNQPGIEAMREAIREGRPCQVVVRNYRKDGSLFYNELAISPVLNAEGELTHYVGVQSDITDRIAAEQVLQLRTERLNAVFDLSPDGFVVLDKRGEVSIVNPAFERMTGLLAADLVGQSIEALEEQLMARCQWVESDAVAPHEGQSAESDARQFGPRELLHLHTPCARTLTRRVRHGGQDNETVMYFRDVTHEREVDRMKSEFLSMAAHELRTPMASIFGFTELLLKRQFSDERRNDMLSTIHRQAQVLINLVNELLDLARIESRRGKDFKRERQMLQPLIEGTLSGLLVHNDPRKVDYRLPEEPIVVDVDREKLSLALTNVLSNAYKYSPGGGAIELSLLWRSQGAQGEVGIQVTDHGLGMTPDQLERVFERFFRADTSGNIPGTGLGMTIVKEIIELHGGQVMLTSEHGVGTTVVLWLPVVSGAPAAQQGESAAALA</sequence>
<dbReference type="KEGG" id="aon:DEH84_13490"/>
<keyword evidence="12 13" id="KW-0472">Membrane</keyword>
<dbReference type="Pfam" id="PF00989">
    <property type="entry name" value="PAS"/>
    <property type="match status" value="1"/>
</dbReference>
<dbReference type="PANTHER" id="PTHR42878">
    <property type="entry name" value="TWO-COMPONENT HISTIDINE KINASE"/>
    <property type="match status" value="1"/>
</dbReference>
<dbReference type="PROSITE" id="PS50109">
    <property type="entry name" value="HIS_KIN"/>
    <property type="match status" value="1"/>
</dbReference>
<dbReference type="InterPro" id="IPR004358">
    <property type="entry name" value="Sig_transdc_His_kin-like_C"/>
</dbReference>
<dbReference type="InterPro" id="IPR005467">
    <property type="entry name" value="His_kinase_dom"/>
</dbReference>
<comment type="subcellular location">
    <subcellularLocation>
        <location evidence="2">Cell inner membrane</location>
        <topology evidence="2">Multi-pass membrane protein</topology>
    </subcellularLocation>
</comment>
<dbReference type="NCBIfam" id="TIGR00229">
    <property type="entry name" value="sensory_box"/>
    <property type="match status" value="3"/>
</dbReference>
<dbReference type="OrthoDB" id="9810730at2"/>
<dbReference type="Pfam" id="PF13426">
    <property type="entry name" value="PAS_9"/>
    <property type="match status" value="2"/>
</dbReference>
<dbReference type="InterPro" id="IPR036890">
    <property type="entry name" value="HATPase_C_sf"/>
</dbReference>
<keyword evidence="6 13" id="KW-0812">Transmembrane</keyword>
<dbReference type="CDD" id="cd00075">
    <property type="entry name" value="HATPase"/>
    <property type="match status" value="1"/>
</dbReference>
<keyword evidence="8 17" id="KW-0418">Kinase</keyword>
<evidence type="ECO:0000256" key="13">
    <source>
        <dbReference type="SAM" id="Phobius"/>
    </source>
</evidence>
<evidence type="ECO:0000256" key="5">
    <source>
        <dbReference type="ARBA" id="ARBA00022679"/>
    </source>
</evidence>
<feature type="domain" description="PAS" evidence="15">
    <location>
        <begin position="307"/>
        <end position="364"/>
    </location>
</feature>
<dbReference type="GO" id="GO:0030295">
    <property type="term" value="F:protein kinase activator activity"/>
    <property type="evidence" value="ECO:0007669"/>
    <property type="project" value="TreeGrafter"/>
</dbReference>
<evidence type="ECO:0000256" key="4">
    <source>
        <dbReference type="ARBA" id="ARBA00022553"/>
    </source>
</evidence>
<keyword evidence="9" id="KW-0067">ATP-binding</keyword>
<dbReference type="InterPro" id="IPR003661">
    <property type="entry name" value="HisK_dim/P_dom"/>
</dbReference>
<evidence type="ECO:0000256" key="8">
    <source>
        <dbReference type="ARBA" id="ARBA00022777"/>
    </source>
</evidence>
<dbReference type="InterPro" id="IPR000014">
    <property type="entry name" value="PAS"/>
</dbReference>
<comment type="catalytic activity">
    <reaction evidence="1">
        <text>ATP + protein L-histidine = ADP + protein N-phospho-L-histidine.</text>
        <dbReference type="EC" id="2.7.13.3"/>
    </reaction>
</comment>
<feature type="domain" description="PAS" evidence="15">
    <location>
        <begin position="454"/>
        <end position="474"/>
    </location>
</feature>
<keyword evidence="5" id="KW-0808">Transferase</keyword>
<keyword evidence="4" id="KW-0597">Phosphoprotein</keyword>
<dbReference type="GO" id="GO:0007234">
    <property type="term" value="P:osmosensory signaling via phosphorelay pathway"/>
    <property type="evidence" value="ECO:0007669"/>
    <property type="project" value="TreeGrafter"/>
</dbReference>
<feature type="domain" description="PAS" evidence="15">
    <location>
        <begin position="556"/>
        <end position="602"/>
    </location>
</feature>
<dbReference type="Pfam" id="PF00512">
    <property type="entry name" value="HisKA"/>
    <property type="match status" value="1"/>
</dbReference>
<dbReference type="Gene3D" id="3.30.450.20">
    <property type="entry name" value="PAS domain"/>
    <property type="match status" value="3"/>
</dbReference>
<keyword evidence="7" id="KW-0547">Nucleotide-binding</keyword>
<dbReference type="GO" id="GO:0006355">
    <property type="term" value="P:regulation of DNA-templated transcription"/>
    <property type="evidence" value="ECO:0007669"/>
    <property type="project" value="InterPro"/>
</dbReference>
<dbReference type="RefSeq" id="WP_109037319.1">
    <property type="nucleotide sequence ID" value="NZ_CP029210.1"/>
</dbReference>
<gene>
    <name evidence="17" type="ORF">DEH84_13490</name>
</gene>
<protein>
    <recommendedName>
        <fullName evidence="3">histidine kinase</fullName>
        <ecNumber evidence="3">2.7.13.3</ecNumber>
    </recommendedName>
</protein>
<dbReference type="GO" id="GO:0000155">
    <property type="term" value="F:phosphorelay sensor kinase activity"/>
    <property type="evidence" value="ECO:0007669"/>
    <property type="project" value="InterPro"/>
</dbReference>
<dbReference type="SUPFAM" id="SSF47384">
    <property type="entry name" value="Homodimeric domain of signal transducing histidine kinase"/>
    <property type="match status" value="1"/>
</dbReference>
<dbReference type="PROSITE" id="PS50112">
    <property type="entry name" value="PAS"/>
    <property type="match status" value="3"/>
</dbReference>
<keyword evidence="11" id="KW-0902">Two-component regulatory system</keyword>
<dbReference type="PANTHER" id="PTHR42878:SF7">
    <property type="entry name" value="SENSOR HISTIDINE KINASE GLRK"/>
    <property type="match status" value="1"/>
</dbReference>
<dbReference type="Gene3D" id="3.30.565.10">
    <property type="entry name" value="Histidine kinase-like ATPase, C-terminal domain"/>
    <property type="match status" value="1"/>
</dbReference>